<dbReference type="EMBL" id="QJRN01000012">
    <property type="protein sequence ID" value="PYC33840.1"/>
    <property type="molecule type" value="Genomic_DNA"/>
</dbReference>
<organism evidence="1 2">
    <name type="scientific">Pseudomonas protegens</name>
    <dbReference type="NCBI Taxonomy" id="380021"/>
    <lineage>
        <taxon>Bacteria</taxon>
        <taxon>Pseudomonadati</taxon>
        <taxon>Pseudomonadota</taxon>
        <taxon>Gammaproteobacteria</taxon>
        <taxon>Pseudomonadales</taxon>
        <taxon>Pseudomonadaceae</taxon>
        <taxon>Pseudomonas</taxon>
    </lineage>
</organism>
<comment type="caution">
    <text evidence="1">The sequence shown here is derived from an EMBL/GenBank/DDBJ whole genome shotgun (WGS) entry which is preliminary data.</text>
</comment>
<accession>A0A9Q6IF41</accession>
<reference evidence="1 2" key="1">
    <citation type="submission" date="2018-06" db="EMBL/GenBank/DDBJ databases">
        <title>Pseudomonas diversity within urban Lake Michigan freshwaters.</title>
        <authorList>
            <person name="Batrich M."/>
            <person name="Hatzopoulos T."/>
            <person name="Putonti C."/>
        </authorList>
    </citation>
    <scope>NUCLEOTIDE SEQUENCE [LARGE SCALE GENOMIC DNA]</scope>
    <source>
        <strain evidence="1 2">MB-090624</strain>
    </source>
</reference>
<proteinExistence type="predicted"/>
<name>A0A9Q6IF41_9PSED</name>
<evidence type="ECO:0000313" key="1">
    <source>
        <dbReference type="EMBL" id="PYC33840.1"/>
    </source>
</evidence>
<gene>
    <name evidence="1" type="ORF">DMX08_19230</name>
</gene>
<dbReference type="AlphaFoldDB" id="A0A9Q6IF41"/>
<protein>
    <submittedName>
        <fullName evidence="1">Uncharacterized protein</fullName>
    </submittedName>
</protein>
<dbReference type="Proteomes" id="UP000248188">
    <property type="component" value="Unassembled WGS sequence"/>
</dbReference>
<evidence type="ECO:0000313" key="2">
    <source>
        <dbReference type="Proteomes" id="UP000248188"/>
    </source>
</evidence>
<sequence length="127" mass="13570">MSLIKKLGAFLVLLIICGFLARAWSEHNDFETTSEKLVRQLGTSIVLNLGKLNTSCMANARIDSVSIDSDWLLAKKGTATLYISGNNGAAVAISYKAETSNGKVFLQPQDTSATPLSVIQFGLKGCS</sequence>
<dbReference type="RefSeq" id="WP_110652666.1">
    <property type="nucleotide sequence ID" value="NZ_JAUTCI010000010.1"/>
</dbReference>